<sequence>MSSDGGAGIRARLRHATARDGLWTIGMLLILIGFTGVVLGPALLGRGTLLDVGLLNGIWPFKASSGPGDAIRCRADTVDFYMPGIANIRDAAFSGNLLTWSPYEVGGAPLASLPNHAVLSPLSWPYFVLPLWLAPAFVKLSELVVVIVGMTLLLRRFGVRRSAGMLAGLVFFTSGFMIMWTNWPHTRVAAFIPLLFWALDRVVSNRRPVDTVLVAVMVAAMLLGGFPAVTLFSLTFGAVYVLVRGLRSLQQGRLRHALTGWLGAGAGVLLGVGLAAVQIVPFIKNISAIGYEDRPAGGSQFPGYLMTVIAPEALGACRGGEAFGPSNPIGATVFLGAGALVLVLFTLVTRRAGDGPRSPVLLAGLFVWATVLLWVGGPALSLLQSLPGYDHNTITRLSSVFGFLGAVLAGFGFDRLQRRAENRTPGPAPRRDWRWIVLGVLVLGATVALFVPAFREAYHWAQAGGHSRPFLTRTAVGLVLTGLAAIAVVAILVLPGRLRLAGPAAVALLVAGQSTVFAHALLPLSDREDFYPLTPAHRFLQDNVGHDRYAGQQAWGYPATSDYYHLRTPVGHEFTDADWKAILARIDPDVQSSRTYSRFSGSLDTSRIGDEPLLDQLSVRYWATRPGEPLGEGGPWPAEAPQGTVRIDDVGRATCAIAATPLRGMQFRLAERFVPARRGSTILHTRITTSDGVLEGERALLNPRRRGTTISVGVPGERVAGTGTATVEVWVTGARRPVVLRGAEDSAQCSPILPPATDDGLDLVFAGAGALIYERSTALPRIRWAGRSQVVRDPDQQLELLAAGIPDDTVLLADGTPQTTPSHATVDIVEDQAETIRLHIDADGPGHVVLADSIARAGWTATLDGRQVPIHDANRALAAVTVDQGEHTLVLHYDAPGLRTGSYLTAASLLVALVLCAWHILTRRRPQDDGADPTADGERAQEPEGGELGNEGVEDLSAG</sequence>
<dbReference type="RefSeq" id="WP_136431592.1">
    <property type="nucleotide sequence ID" value="NZ_JBHSNS010000005.1"/>
</dbReference>
<keyword evidence="2" id="KW-1133">Transmembrane helix</keyword>
<dbReference type="Proteomes" id="UP001596072">
    <property type="component" value="Unassembled WGS sequence"/>
</dbReference>
<dbReference type="EMBL" id="JBHSNS010000005">
    <property type="protein sequence ID" value="MFC5729763.1"/>
    <property type="molecule type" value="Genomic_DNA"/>
</dbReference>
<dbReference type="InterPro" id="IPR056074">
    <property type="entry name" value="DUF7657"/>
</dbReference>
<dbReference type="PANTHER" id="PTHR38454:SF1">
    <property type="entry name" value="INTEGRAL MEMBRANE PROTEIN"/>
    <property type="match status" value="1"/>
</dbReference>
<gene>
    <name evidence="4" type="ORF">ACFPQB_12615</name>
</gene>
<dbReference type="Pfam" id="PF09586">
    <property type="entry name" value="YfhO"/>
    <property type="match status" value="1"/>
</dbReference>
<feature type="transmembrane region" description="Helical" evidence="2">
    <location>
        <begin position="261"/>
        <end position="283"/>
    </location>
</feature>
<feature type="transmembrane region" description="Helical" evidence="2">
    <location>
        <begin position="474"/>
        <end position="494"/>
    </location>
</feature>
<dbReference type="PANTHER" id="PTHR38454">
    <property type="entry name" value="INTEGRAL MEMBRANE PROTEIN-RELATED"/>
    <property type="match status" value="1"/>
</dbReference>
<feature type="transmembrane region" description="Helical" evidence="2">
    <location>
        <begin position="329"/>
        <end position="348"/>
    </location>
</feature>
<evidence type="ECO:0000313" key="4">
    <source>
        <dbReference type="EMBL" id="MFC5729763.1"/>
    </source>
</evidence>
<keyword evidence="2" id="KW-0812">Transmembrane</keyword>
<organism evidence="4 5">
    <name type="scientific">Nocardioides vastitatis</name>
    <dbReference type="NCBI Taxonomy" id="2568655"/>
    <lineage>
        <taxon>Bacteria</taxon>
        <taxon>Bacillati</taxon>
        <taxon>Actinomycetota</taxon>
        <taxon>Actinomycetes</taxon>
        <taxon>Propionibacteriales</taxon>
        <taxon>Nocardioidaceae</taxon>
        <taxon>Nocardioides</taxon>
    </lineage>
</organism>
<evidence type="ECO:0000256" key="1">
    <source>
        <dbReference type="SAM" id="MobiDB-lite"/>
    </source>
</evidence>
<feature type="transmembrane region" description="Helical" evidence="2">
    <location>
        <begin position="501"/>
        <end position="522"/>
    </location>
</feature>
<evidence type="ECO:0000256" key="2">
    <source>
        <dbReference type="SAM" id="Phobius"/>
    </source>
</evidence>
<feature type="transmembrane region" description="Helical" evidence="2">
    <location>
        <begin position="433"/>
        <end position="454"/>
    </location>
</feature>
<feature type="transmembrane region" description="Helical" evidence="2">
    <location>
        <begin position="903"/>
        <end position="921"/>
    </location>
</feature>
<evidence type="ECO:0000259" key="3">
    <source>
        <dbReference type="Pfam" id="PF24677"/>
    </source>
</evidence>
<keyword evidence="2" id="KW-0472">Membrane</keyword>
<accession>A0ABW0ZHT7</accession>
<proteinExistence type="predicted"/>
<dbReference type="Pfam" id="PF24677">
    <property type="entry name" value="DUF7657"/>
    <property type="match status" value="1"/>
</dbReference>
<feature type="transmembrane region" description="Helical" evidence="2">
    <location>
        <begin position="166"/>
        <end position="183"/>
    </location>
</feature>
<comment type="caution">
    <text evidence="4">The sequence shown here is derived from an EMBL/GenBank/DDBJ whole genome shotgun (WGS) entry which is preliminary data.</text>
</comment>
<feature type="region of interest" description="Disordered" evidence="1">
    <location>
        <begin position="926"/>
        <end position="959"/>
    </location>
</feature>
<keyword evidence="5" id="KW-1185">Reference proteome</keyword>
<feature type="transmembrane region" description="Helical" evidence="2">
    <location>
        <begin position="21"/>
        <end position="44"/>
    </location>
</feature>
<feature type="transmembrane region" description="Helical" evidence="2">
    <location>
        <begin position="394"/>
        <end position="413"/>
    </location>
</feature>
<evidence type="ECO:0000313" key="5">
    <source>
        <dbReference type="Proteomes" id="UP001596072"/>
    </source>
</evidence>
<feature type="transmembrane region" description="Helical" evidence="2">
    <location>
        <begin position="212"/>
        <end position="241"/>
    </location>
</feature>
<dbReference type="InterPro" id="IPR018580">
    <property type="entry name" value="Uncharacterised_YfhO"/>
</dbReference>
<feature type="transmembrane region" description="Helical" evidence="2">
    <location>
        <begin position="131"/>
        <end position="154"/>
    </location>
</feature>
<reference evidence="5" key="1">
    <citation type="journal article" date="2019" name="Int. J. Syst. Evol. Microbiol.">
        <title>The Global Catalogue of Microorganisms (GCM) 10K type strain sequencing project: providing services to taxonomists for standard genome sequencing and annotation.</title>
        <authorList>
            <consortium name="The Broad Institute Genomics Platform"/>
            <consortium name="The Broad Institute Genome Sequencing Center for Infectious Disease"/>
            <person name="Wu L."/>
            <person name="Ma J."/>
        </authorList>
    </citation>
    <scope>NUCLEOTIDE SEQUENCE [LARGE SCALE GENOMIC DNA]</scope>
    <source>
        <strain evidence="5">YIM 94188</strain>
    </source>
</reference>
<protein>
    <submittedName>
        <fullName evidence="4">YfhO family protein</fullName>
    </submittedName>
</protein>
<name>A0ABW0ZHT7_9ACTN</name>
<feature type="transmembrane region" description="Helical" evidence="2">
    <location>
        <begin position="360"/>
        <end position="382"/>
    </location>
</feature>
<feature type="domain" description="DUF7657" evidence="3">
    <location>
        <begin position="118"/>
        <end position="409"/>
    </location>
</feature>